<organism evidence="3 4">
    <name type="scientific">Pisolithus microcarpus 441</name>
    <dbReference type="NCBI Taxonomy" id="765257"/>
    <lineage>
        <taxon>Eukaryota</taxon>
        <taxon>Fungi</taxon>
        <taxon>Dikarya</taxon>
        <taxon>Basidiomycota</taxon>
        <taxon>Agaricomycotina</taxon>
        <taxon>Agaricomycetes</taxon>
        <taxon>Agaricomycetidae</taxon>
        <taxon>Boletales</taxon>
        <taxon>Sclerodermatineae</taxon>
        <taxon>Pisolithaceae</taxon>
        <taxon>Pisolithus</taxon>
    </lineage>
</organism>
<dbReference type="PANTHER" id="PTHR15615:SF108">
    <property type="entry name" value="PROTEIN CNPPD1"/>
    <property type="match status" value="1"/>
</dbReference>
<dbReference type="Pfam" id="PF00134">
    <property type="entry name" value="Cyclin_N"/>
    <property type="match status" value="1"/>
</dbReference>
<keyword evidence="4" id="KW-1185">Reference proteome</keyword>
<name>A0A0C9XJK2_9AGAM</name>
<dbReference type="InterPro" id="IPR036915">
    <property type="entry name" value="Cyclin-like_sf"/>
</dbReference>
<dbReference type="GO" id="GO:0000307">
    <property type="term" value="C:cyclin-dependent protein kinase holoenzyme complex"/>
    <property type="evidence" value="ECO:0007669"/>
    <property type="project" value="TreeGrafter"/>
</dbReference>
<accession>A0A0C9XJK2</accession>
<reference evidence="3 4" key="1">
    <citation type="submission" date="2014-04" db="EMBL/GenBank/DDBJ databases">
        <authorList>
            <consortium name="DOE Joint Genome Institute"/>
            <person name="Kuo A."/>
            <person name="Kohler A."/>
            <person name="Costa M.D."/>
            <person name="Nagy L.G."/>
            <person name="Floudas D."/>
            <person name="Copeland A."/>
            <person name="Barry K.W."/>
            <person name="Cichocki N."/>
            <person name="Veneault-Fourrey C."/>
            <person name="LaButti K."/>
            <person name="Lindquist E.A."/>
            <person name="Lipzen A."/>
            <person name="Lundell T."/>
            <person name="Morin E."/>
            <person name="Murat C."/>
            <person name="Sun H."/>
            <person name="Tunlid A."/>
            <person name="Henrissat B."/>
            <person name="Grigoriev I.V."/>
            <person name="Hibbett D.S."/>
            <person name="Martin F."/>
            <person name="Nordberg H.P."/>
            <person name="Cantor M.N."/>
            <person name="Hua S.X."/>
        </authorList>
    </citation>
    <scope>NUCLEOTIDE SEQUENCE [LARGE SCALE GENOMIC DNA]</scope>
    <source>
        <strain evidence="3 4">441</strain>
    </source>
</reference>
<dbReference type="Proteomes" id="UP000054018">
    <property type="component" value="Unassembled WGS sequence"/>
</dbReference>
<dbReference type="Gene3D" id="1.10.472.10">
    <property type="entry name" value="Cyclin-like"/>
    <property type="match status" value="1"/>
</dbReference>
<evidence type="ECO:0000313" key="4">
    <source>
        <dbReference type="Proteomes" id="UP000054018"/>
    </source>
</evidence>
<feature type="compositionally biased region" description="Polar residues" evidence="1">
    <location>
        <begin position="27"/>
        <end position="36"/>
    </location>
</feature>
<evidence type="ECO:0000313" key="3">
    <source>
        <dbReference type="EMBL" id="KIK12460.1"/>
    </source>
</evidence>
<reference evidence="4" key="2">
    <citation type="submission" date="2015-01" db="EMBL/GenBank/DDBJ databases">
        <title>Evolutionary Origins and Diversification of the Mycorrhizal Mutualists.</title>
        <authorList>
            <consortium name="DOE Joint Genome Institute"/>
            <consortium name="Mycorrhizal Genomics Consortium"/>
            <person name="Kohler A."/>
            <person name="Kuo A."/>
            <person name="Nagy L.G."/>
            <person name="Floudas D."/>
            <person name="Copeland A."/>
            <person name="Barry K.W."/>
            <person name="Cichocki N."/>
            <person name="Veneault-Fourrey C."/>
            <person name="LaButti K."/>
            <person name="Lindquist E.A."/>
            <person name="Lipzen A."/>
            <person name="Lundell T."/>
            <person name="Morin E."/>
            <person name="Murat C."/>
            <person name="Riley R."/>
            <person name="Ohm R."/>
            <person name="Sun H."/>
            <person name="Tunlid A."/>
            <person name="Henrissat B."/>
            <person name="Grigoriev I.V."/>
            <person name="Hibbett D.S."/>
            <person name="Martin F."/>
        </authorList>
    </citation>
    <scope>NUCLEOTIDE SEQUENCE [LARGE SCALE GENOMIC DNA]</scope>
    <source>
        <strain evidence="4">441</strain>
    </source>
</reference>
<dbReference type="STRING" id="765257.A0A0C9XJK2"/>
<evidence type="ECO:0000256" key="1">
    <source>
        <dbReference type="SAM" id="MobiDB-lite"/>
    </source>
</evidence>
<feature type="non-terminal residue" evidence="3">
    <location>
        <position position="1"/>
    </location>
</feature>
<dbReference type="CDD" id="cd20557">
    <property type="entry name" value="CYCLIN_ScPCL1-like"/>
    <property type="match status" value="1"/>
</dbReference>
<proteinExistence type="predicted"/>
<dbReference type="HOGENOM" id="CLU_1901159_0_0_1"/>
<dbReference type="AlphaFoldDB" id="A0A0C9XJK2"/>
<feature type="domain" description="Cyclin N-terminal" evidence="2">
    <location>
        <begin position="63"/>
        <end position="150"/>
    </location>
</feature>
<gene>
    <name evidence="3" type="ORF">PISMIDRAFT_647724</name>
</gene>
<feature type="compositionally biased region" description="Basic residues" evidence="1">
    <location>
        <begin position="13"/>
        <end position="22"/>
    </location>
</feature>
<dbReference type="EMBL" id="KN834081">
    <property type="protein sequence ID" value="KIK12460.1"/>
    <property type="molecule type" value="Genomic_DNA"/>
</dbReference>
<sequence length="157" mass="17964">HSHRIRGYPTHNPCRRPNRHLRGPSLVRTSTTGTSTPLRFPLGSSPTYSLAPNYLPHPQDQWKIFQKFIAYPPRRMKLHPSVAFTALVLPQRLKARFPTARGSSGHRLFISAFMLASKVICNDTCSNKSWSVVARGMFQLQEINQMEREIHGPFDTR</sequence>
<dbReference type="InterPro" id="IPR013922">
    <property type="entry name" value="Cyclin_PHO80-like"/>
</dbReference>
<evidence type="ECO:0000259" key="2">
    <source>
        <dbReference type="Pfam" id="PF00134"/>
    </source>
</evidence>
<dbReference type="GO" id="GO:0005634">
    <property type="term" value="C:nucleus"/>
    <property type="evidence" value="ECO:0007669"/>
    <property type="project" value="TreeGrafter"/>
</dbReference>
<dbReference type="OrthoDB" id="244495at2759"/>
<protein>
    <recommendedName>
        <fullName evidence="2">Cyclin N-terminal domain-containing protein</fullName>
    </recommendedName>
</protein>
<dbReference type="SUPFAM" id="SSF47954">
    <property type="entry name" value="Cyclin-like"/>
    <property type="match status" value="1"/>
</dbReference>
<dbReference type="PANTHER" id="PTHR15615">
    <property type="match status" value="1"/>
</dbReference>
<dbReference type="InterPro" id="IPR006671">
    <property type="entry name" value="Cyclin_N"/>
</dbReference>
<dbReference type="GO" id="GO:0016538">
    <property type="term" value="F:cyclin-dependent protein serine/threonine kinase regulator activity"/>
    <property type="evidence" value="ECO:0007669"/>
    <property type="project" value="TreeGrafter"/>
</dbReference>
<dbReference type="GO" id="GO:0019901">
    <property type="term" value="F:protein kinase binding"/>
    <property type="evidence" value="ECO:0007669"/>
    <property type="project" value="InterPro"/>
</dbReference>
<feature type="region of interest" description="Disordered" evidence="1">
    <location>
        <begin position="1"/>
        <end position="36"/>
    </location>
</feature>